<accession>X0LUP4</accession>
<organism evidence="2">
    <name type="scientific">Fusarium oxysporum f. sp. vasinfectum 25433</name>
    <dbReference type="NCBI Taxonomy" id="1089449"/>
    <lineage>
        <taxon>Eukaryota</taxon>
        <taxon>Fungi</taxon>
        <taxon>Dikarya</taxon>
        <taxon>Ascomycota</taxon>
        <taxon>Pezizomycotina</taxon>
        <taxon>Sordariomycetes</taxon>
        <taxon>Hypocreomycetidae</taxon>
        <taxon>Hypocreales</taxon>
        <taxon>Nectriaceae</taxon>
        <taxon>Fusarium</taxon>
        <taxon>Fusarium oxysporum species complex</taxon>
    </lineage>
</organism>
<gene>
    <name evidence="2" type="ORF">FOTG_19254</name>
</gene>
<sequence>MKVTAVKKFCQHKTEFTDMRDLEKHIRPLQAPLLALARSVRPRQHRPDSLGPNLAGVES</sequence>
<dbReference type="AlphaFoldDB" id="X0LUP4"/>
<reference evidence="2" key="2">
    <citation type="submission" date="2014-03" db="EMBL/GenBank/DDBJ databases">
        <title>The Genome Annotation of Fusarium oxysporum Cotton.</title>
        <authorList>
            <consortium name="The Broad Institute Genomics Platform"/>
            <person name="Ma L.-J."/>
            <person name="Corby-Kistler H."/>
            <person name="Broz K."/>
            <person name="Gale L.R."/>
            <person name="Jonkers W."/>
            <person name="O'Donnell K."/>
            <person name="Ploetz R."/>
            <person name="Steinberg C."/>
            <person name="Schwartz D.C."/>
            <person name="VanEtten H."/>
            <person name="Zhou S."/>
            <person name="Young S.K."/>
            <person name="Zeng Q."/>
            <person name="Gargeya S."/>
            <person name="Fitzgerald M."/>
            <person name="Abouelleil A."/>
            <person name="Alvarado L."/>
            <person name="Chapman S.B."/>
            <person name="Gainer-Dewar J."/>
            <person name="Goldberg J."/>
            <person name="Griggs A."/>
            <person name="Gujja S."/>
            <person name="Hansen M."/>
            <person name="Howarth C."/>
            <person name="Imamovic A."/>
            <person name="Ireland A."/>
            <person name="Larimer J."/>
            <person name="McCowan C."/>
            <person name="Murphy C."/>
            <person name="Pearson M."/>
            <person name="Poon T.W."/>
            <person name="Priest M."/>
            <person name="Roberts A."/>
            <person name="Saif S."/>
            <person name="Shea T."/>
            <person name="Sykes S."/>
            <person name="Wortman J."/>
            <person name="Nusbaum C."/>
            <person name="Birren B."/>
        </authorList>
    </citation>
    <scope>NUCLEOTIDE SEQUENCE</scope>
    <source>
        <strain evidence="2">25433</strain>
    </source>
</reference>
<dbReference type="EMBL" id="KK035806">
    <property type="protein sequence ID" value="EXM12245.1"/>
    <property type="molecule type" value="Genomic_DNA"/>
</dbReference>
<feature type="region of interest" description="Disordered" evidence="1">
    <location>
        <begin position="37"/>
        <end position="59"/>
    </location>
</feature>
<dbReference type="Proteomes" id="UP000030701">
    <property type="component" value="Unassembled WGS sequence"/>
</dbReference>
<reference evidence="2" key="1">
    <citation type="submission" date="2011-11" db="EMBL/GenBank/DDBJ databases">
        <title>The Genome Sequence of Fusarium oxysporum Cotton.</title>
        <authorList>
            <consortium name="The Broad Institute Genome Sequencing Platform"/>
            <person name="Ma L.-J."/>
            <person name="Gale L.R."/>
            <person name="Schwartz D.C."/>
            <person name="Zhou S."/>
            <person name="Corby-Kistler H."/>
            <person name="Young S.K."/>
            <person name="Zeng Q."/>
            <person name="Gargeya S."/>
            <person name="Fitzgerald M."/>
            <person name="Haas B."/>
            <person name="Abouelleil A."/>
            <person name="Alvarado L."/>
            <person name="Arachchi H.M."/>
            <person name="Berlin A."/>
            <person name="Brown A."/>
            <person name="Chapman S.B."/>
            <person name="Chen Z."/>
            <person name="Dunbar C."/>
            <person name="Freedman E."/>
            <person name="Gearin G."/>
            <person name="Goldberg J."/>
            <person name="Griggs A."/>
            <person name="Gujja S."/>
            <person name="Heiman D."/>
            <person name="Howarth C."/>
            <person name="Larson L."/>
            <person name="Lui A."/>
            <person name="MacDonald P.J.P."/>
            <person name="Montmayeur A."/>
            <person name="Murphy C."/>
            <person name="Neiman D."/>
            <person name="Pearson M."/>
            <person name="Priest M."/>
            <person name="Roberts A."/>
            <person name="Saif S."/>
            <person name="Shea T."/>
            <person name="Shenoy N."/>
            <person name="Sisk P."/>
            <person name="Stolte C."/>
            <person name="Sykes S."/>
            <person name="Wortman J."/>
            <person name="Nusbaum C."/>
            <person name="Birren B."/>
        </authorList>
    </citation>
    <scope>NUCLEOTIDE SEQUENCE [LARGE SCALE GENOMIC DNA]</scope>
    <source>
        <strain evidence="2">25433</strain>
    </source>
</reference>
<name>X0LUP4_FUSOX</name>
<dbReference type="HOGENOM" id="CLU_2960844_0_0_1"/>
<evidence type="ECO:0000313" key="2">
    <source>
        <dbReference type="EMBL" id="EXM12245.1"/>
    </source>
</evidence>
<proteinExistence type="predicted"/>
<evidence type="ECO:0000256" key="1">
    <source>
        <dbReference type="SAM" id="MobiDB-lite"/>
    </source>
</evidence>
<protein>
    <submittedName>
        <fullName evidence="2">Uncharacterized protein</fullName>
    </submittedName>
</protein>